<reference evidence="1" key="1">
    <citation type="submission" date="2021-06" db="EMBL/GenBank/DDBJ databases">
        <authorList>
            <person name="Kallberg Y."/>
            <person name="Tangrot J."/>
            <person name="Rosling A."/>
        </authorList>
    </citation>
    <scope>NUCLEOTIDE SEQUENCE</scope>
    <source>
        <strain evidence="1">MA453B</strain>
    </source>
</reference>
<keyword evidence="2" id="KW-1185">Reference proteome</keyword>
<dbReference type="AlphaFoldDB" id="A0A9N9D9Y6"/>
<accession>A0A9N9D9Y6</accession>
<dbReference type="Proteomes" id="UP000789405">
    <property type="component" value="Unassembled WGS sequence"/>
</dbReference>
<sequence length="102" mass="11377">MKKYNILKAGSISEYFGTTLESTKETFTTTASSHIIFEKLPLHNPDLVAVSAEDPTVLANVVCVQTTGQPYDIIDTHGNITVFIIDSLRLSTYTDIYETRNF</sequence>
<protein>
    <submittedName>
        <fullName evidence="1">20219_t:CDS:1</fullName>
    </submittedName>
</protein>
<gene>
    <name evidence="1" type="ORF">DERYTH_LOCUS9194</name>
</gene>
<comment type="caution">
    <text evidence="1">The sequence shown here is derived from an EMBL/GenBank/DDBJ whole genome shotgun (WGS) entry which is preliminary data.</text>
</comment>
<name>A0A9N9D9Y6_9GLOM</name>
<evidence type="ECO:0000313" key="1">
    <source>
        <dbReference type="EMBL" id="CAG8631997.1"/>
    </source>
</evidence>
<proteinExistence type="predicted"/>
<dbReference type="EMBL" id="CAJVPY010004955">
    <property type="protein sequence ID" value="CAG8631997.1"/>
    <property type="molecule type" value="Genomic_DNA"/>
</dbReference>
<organism evidence="1 2">
    <name type="scientific">Dentiscutata erythropus</name>
    <dbReference type="NCBI Taxonomy" id="1348616"/>
    <lineage>
        <taxon>Eukaryota</taxon>
        <taxon>Fungi</taxon>
        <taxon>Fungi incertae sedis</taxon>
        <taxon>Mucoromycota</taxon>
        <taxon>Glomeromycotina</taxon>
        <taxon>Glomeromycetes</taxon>
        <taxon>Diversisporales</taxon>
        <taxon>Gigasporaceae</taxon>
        <taxon>Dentiscutata</taxon>
    </lineage>
</organism>
<evidence type="ECO:0000313" key="2">
    <source>
        <dbReference type="Proteomes" id="UP000789405"/>
    </source>
</evidence>